<dbReference type="AlphaFoldDB" id="A0A3S7X2Q4"/>
<keyword evidence="1" id="KW-0813">Transport</keyword>
<comment type="similarity">
    <text evidence="1">Belongs to the TIM50 family.</text>
</comment>
<dbReference type="GO" id="GO:0005744">
    <property type="term" value="C:TIM23 mitochondrial import inner membrane translocase complex"/>
    <property type="evidence" value="ECO:0007669"/>
    <property type="project" value="UniProtKB-UniRule"/>
</dbReference>
<keyword evidence="1" id="KW-0496">Mitochondrion</keyword>
<proteinExistence type="inferred from homology"/>
<dbReference type="InterPro" id="IPR050365">
    <property type="entry name" value="TIM50"/>
</dbReference>
<name>A0A3S7X2Q4_LEIDO</name>
<dbReference type="FunFam" id="3.40.50.1000:FF:000159">
    <property type="entry name" value="TFIIF-stimulated CTD phosphatase"/>
    <property type="match status" value="1"/>
</dbReference>
<dbReference type="VEuPathDB" id="TriTrypDB:LdBPK_292510.1"/>
<dbReference type="InterPro" id="IPR023214">
    <property type="entry name" value="HAD_sf"/>
</dbReference>
<dbReference type="GO" id="GO:0015031">
    <property type="term" value="P:protein transport"/>
    <property type="evidence" value="ECO:0007669"/>
    <property type="project" value="UniProtKB-KW"/>
</dbReference>
<gene>
    <name evidence="4" type="ORF">LdCL_290031200</name>
</gene>
<dbReference type="VEuPathDB" id="TriTrypDB:LdCL_290031200"/>
<organism evidence="4 5">
    <name type="scientific">Leishmania donovani</name>
    <dbReference type="NCBI Taxonomy" id="5661"/>
    <lineage>
        <taxon>Eukaryota</taxon>
        <taxon>Discoba</taxon>
        <taxon>Euglenozoa</taxon>
        <taxon>Kinetoplastea</taxon>
        <taxon>Metakinetoplastina</taxon>
        <taxon>Trypanosomatida</taxon>
        <taxon>Trypanosomatidae</taxon>
        <taxon>Leishmaniinae</taxon>
        <taxon>Leishmania</taxon>
    </lineage>
</organism>
<evidence type="ECO:0000256" key="1">
    <source>
        <dbReference type="RuleBase" id="RU365079"/>
    </source>
</evidence>
<evidence type="ECO:0000259" key="3">
    <source>
        <dbReference type="PROSITE" id="PS50969"/>
    </source>
</evidence>
<dbReference type="VEuPathDB" id="TriTrypDB:LDHU3_29.3740"/>
<evidence type="ECO:0000256" key="2">
    <source>
        <dbReference type="SAM" id="MobiDB-lite"/>
    </source>
</evidence>
<dbReference type="InterPro" id="IPR036412">
    <property type="entry name" value="HAD-like_sf"/>
</dbReference>
<feature type="compositionally biased region" description="Basic and acidic residues" evidence="2">
    <location>
        <begin position="14"/>
        <end position="25"/>
    </location>
</feature>
<dbReference type="CDD" id="cd07521">
    <property type="entry name" value="HAD_FCP1-like"/>
    <property type="match status" value="1"/>
</dbReference>
<dbReference type="PROSITE" id="PS50969">
    <property type="entry name" value="FCP1"/>
    <property type="match status" value="1"/>
</dbReference>
<protein>
    <recommendedName>
        <fullName evidence="1">Mitochondrial import inner membrane translocase subunit TIM50</fullName>
    </recommendedName>
</protein>
<evidence type="ECO:0000313" key="5">
    <source>
        <dbReference type="Proteomes" id="UP000274082"/>
    </source>
</evidence>
<keyword evidence="1" id="KW-0811">Translocation</keyword>
<keyword evidence="1" id="KW-0809">Transit peptide</keyword>
<sequence length="399" mass="43939">MRLSTSSHRHRRDKERNANKTHCDPGGRWNRQTTPPLLSPSYNQPCGRLLTAFETPFSYLEDSACLAVGNAPPSRFPTTAAADGTHTVPHAVGSKAPIPSTPFGQRTTLAHEAVSNFLEIGSHAGRHQHSTRSGRKANVISSPLFPTTVASTPTSATWTDAAQDAAFPSTTRLDTVTVPSESLKSKRADSTDAATTLPSVPLTFSLTLIPPPRPQDVGKLVVVLDLDETLVYSRDIIVYKRPGVIQLLRTLKGKCEVIVWTAGTREYALDVIRTIDSVGAVQYCIYRHPTWWTGDIGCTKDLRLLGRPMDRVLLVDNTPSVFRANPRNSLLVEDFIVPHPRAYNAQEKTLSVLADIFEHVFRRFTSPCIADVLASKRISRQAIRLERGGFVDLNVLTPF</sequence>
<dbReference type="EMBL" id="CP029528">
    <property type="protein sequence ID" value="AYU80746.1"/>
    <property type="molecule type" value="Genomic_DNA"/>
</dbReference>
<dbReference type="OrthoDB" id="277011at2759"/>
<keyword evidence="5" id="KW-1185">Reference proteome</keyword>
<feature type="region of interest" description="Disordered" evidence="2">
    <location>
        <begin position="1"/>
        <end position="36"/>
    </location>
</feature>
<evidence type="ECO:0000313" key="4">
    <source>
        <dbReference type="EMBL" id="AYU80746.1"/>
    </source>
</evidence>
<comment type="function">
    <text evidence="1">Essential component of the TIM23 complex, a complex that mediates the translocation of transit peptide-containing proteins across the mitochondrial inner membrane.</text>
</comment>
<dbReference type="Proteomes" id="UP000274082">
    <property type="component" value="Chromosome 29"/>
</dbReference>
<comment type="subcellular location">
    <subcellularLocation>
        <location evidence="1">Mitochondrion inner membrane</location>
        <topology evidence="1">Single-pass membrane protein</topology>
    </subcellularLocation>
</comment>
<dbReference type="Gene3D" id="3.40.50.1000">
    <property type="entry name" value="HAD superfamily/HAD-like"/>
    <property type="match status" value="1"/>
</dbReference>
<reference evidence="4 5" key="1">
    <citation type="journal article" date="2018" name="Sci. Rep.">
        <title>A complete Leishmania donovani reference genome identifies novel genetic variations associated with virulence.</title>
        <authorList>
            <person name="Lypaczewski P."/>
            <person name="Hoshizaki J."/>
            <person name="Zhang W.-W."/>
            <person name="McCall L.-I."/>
            <person name="Torcivia-Rodriguez J."/>
            <person name="Simonyan V."/>
            <person name="Kaur A."/>
            <person name="Dewar K."/>
            <person name="Matlashewski G."/>
        </authorList>
    </citation>
    <scope>NUCLEOTIDE SEQUENCE [LARGE SCALE GENOMIC DNA]</scope>
    <source>
        <strain evidence="4 5">LdCL</strain>
    </source>
</reference>
<keyword evidence="1" id="KW-0653">Protein transport</keyword>
<dbReference type="SUPFAM" id="SSF56784">
    <property type="entry name" value="HAD-like"/>
    <property type="match status" value="1"/>
</dbReference>
<accession>A0A3S7X2Q4</accession>
<comment type="subunit">
    <text evidence="1">Component of the TIM23 complex.</text>
</comment>
<feature type="domain" description="FCP1 homology" evidence="3">
    <location>
        <begin position="215"/>
        <end position="360"/>
    </location>
</feature>
<dbReference type="SMART" id="SM00577">
    <property type="entry name" value="CPDc"/>
    <property type="match status" value="1"/>
</dbReference>
<dbReference type="InterPro" id="IPR004274">
    <property type="entry name" value="FCP1_dom"/>
</dbReference>
<dbReference type="Pfam" id="PF03031">
    <property type="entry name" value="NIF"/>
    <property type="match status" value="1"/>
</dbReference>
<dbReference type="PANTHER" id="PTHR12210">
    <property type="entry name" value="DULLARD PROTEIN PHOSPHATASE"/>
    <property type="match status" value="1"/>
</dbReference>